<evidence type="ECO:0000313" key="10">
    <source>
        <dbReference type="Proteomes" id="UP000428333"/>
    </source>
</evidence>
<keyword evidence="4" id="KW-0804">Transcription</keyword>
<dbReference type="InterPro" id="IPR058680">
    <property type="entry name" value="NBD_SMAX1-like"/>
</dbReference>
<evidence type="ECO:0000259" key="8">
    <source>
        <dbReference type="Pfam" id="PF26587"/>
    </source>
</evidence>
<evidence type="ECO:0000256" key="1">
    <source>
        <dbReference type="ARBA" id="ARBA00008675"/>
    </source>
</evidence>
<evidence type="ECO:0000259" key="7">
    <source>
        <dbReference type="Pfam" id="PF23569"/>
    </source>
</evidence>
<dbReference type="Gene3D" id="1.10.1780.10">
    <property type="entry name" value="Clp, N-terminal domain"/>
    <property type="match status" value="1"/>
</dbReference>
<feature type="domain" description="ATPase AAA-type core" evidence="6">
    <location>
        <begin position="533"/>
        <end position="589"/>
    </location>
</feature>
<dbReference type="GO" id="GO:0005524">
    <property type="term" value="F:ATP binding"/>
    <property type="evidence" value="ECO:0007669"/>
    <property type="project" value="InterPro"/>
</dbReference>
<accession>A0A6A4MAJ7</accession>
<sequence>MRAGLSTIQQTLTPEAASVLSLSIAEAGRRSHGQTTPLHVAATLLSSPSGAVWGNTNEEVKRVMDILLRDVKKNPVLVGESEPEVVVREVIKRVEKGELGDGPLRNVQVIPIGKELCLDKSLIPNKVKDLGGIIEAAIGNSCCGGVVLDLGDLKWLVEGSGGLPEKVLPETGRVAVEALAELLLRFGEGSGGGGGRVWLIGTATCETYLRCQVYHPSMENDWDLQAVPITSRSPFPGMFPRLGASPVFGNSVESRIPLKSFPSATTDLPNRVCENLDPARRIGCCPQCTQNYEGELAKLVAKEYENSSSEAKSDAPQPPLPQWMQNAKGLNIDIGTPNLSQPFLPKLQQTRNLGETLQLNSNPVAKQPSDRMSTPPGSPVGTDLALGQTKILQTTLERNHKDCAKDLLGPKLLPKVDKFQVEKFANVSDADSFKKLLKGLTEKVWWQREAASEVATAVTRCKLGNGSRRVGGSKGDIWLLFTGPDRIGKKKMASVLSDQFCGTNPVMICLGPRRDYEDSDVSFRGKTALDRIAEAVRRNPFSVIMLEDIDEADLLVRGGIKRAMERGRISDSYGREISLGNVIFILTAKWLPENLRSFDGQKVLHENKFSSIASHGWQLRLSIVEKADSVDDRTDGSDLTIDHEDDYGLENWRFSINSLPHEMISLIDDAVVFKPVELGLFQCEVKRRIAEKFSAVLDDRLSLELEEEALEKILVGVWLGRTGLEEWAEKVLVPSFQQLKASLPSTAAQMVVWLESDSDSGSRSTGDWLPSTVIVKVDGV</sequence>
<comment type="similarity">
    <text evidence="1">Belongs to the ClpA/ClpB family.</text>
</comment>
<dbReference type="EMBL" id="QEFC01000337">
    <property type="protein sequence ID" value="KAE9464289.1"/>
    <property type="molecule type" value="Genomic_DNA"/>
</dbReference>
<evidence type="ECO:0000256" key="2">
    <source>
        <dbReference type="ARBA" id="ARBA00022737"/>
    </source>
</evidence>
<dbReference type="Pfam" id="PF07724">
    <property type="entry name" value="AAA_2"/>
    <property type="match status" value="1"/>
</dbReference>
<keyword evidence="2" id="KW-0677">Repeat</keyword>
<evidence type="ECO:0000313" key="9">
    <source>
        <dbReference type="EMBL" id="KAE9464289.1"/>
    </source>
</evidence>
<dbReference type="InterPro" id="IPR051650">
    <property type="entry name" value="SL_signaling_regulator"/>
</dbReference>
<dbReference type="Gene3D" id="3.40.50.300">
    <property type="entry name" value="P-loop containing nucleotide triphosphate hydrolases"/>
    <property type="match status" value="1"/>
</dbReference>
<dbReference type="Proteomes" id="UP000428333">
    <property type="component" value="Linkage Group LG02"/>
</dbReference>
<evidence type="ECO:0000256" key="5">
    <source>
        <dbReference type="SAM" id="MobiDB-lite"/>
    </source>
</evidence>
<evidence type="ECO:0000256" key="3">
    <source>
        <dbReference type="ARBA" id="ARBA00023015"/>
    </source>
</evidence>
<reference evidence="9 10" key="1">
    <citation type="journal article" date="2019" name="Genome Biol. Evol.">
        <title>The Rhododendron genome and chromosomal organization provide insight into shared whole-genome duplications across the heath family (Ericaceae).</title>
        <authorList>
            <person name="Soza V.L."/>
            <person name="Lindsley D."/>
            <person name="Waalkes A."/>
            <person name="Ramage E."/>
            <person name="Patwardhan R.P."/>
            <person name="Burton J.N."/>
            <person name="Adey A."/>
            <person name="Kumar A."/>
            <person name="Qiu R."/>
            <person name="Shendure J."/>
            <person name="Hall B."/>
        </authorList>
    </citation>
    <scope>NUCLEOTIDE SEQUENCE [LARGE SCALE GENOMIC DNA]</scope>
    <source>
        <strain evidence="9">RSF 1966-606</strain>
    </source>
</reference>
<name>A0A6A4MAJ7_9ERIC</name>
<evidence type="ECO:0000259" key="6">
    <source>
        <dbReference type="Pfam" id="PF07724"/>
    </source>
</evidence>
<dbReference type="PANTHER" id="PTHR43572:SF13">
    <property type="entry name" value="PROTEIN SUPPRESSOR OF MAX2 1"/>
    <property type="match status" value="1"/>
</dbReference>
<keyword evidence="3" id="KW-0805">Transcription regulation</keyword>
<dbReference type="OrthoDB" id="1929681at2759"/>
<organism evidence="9 10">
    <name type="scientific">Rhododendron williamsianum</name>
    <dbReference type="NCBI Taxonomy" id="262921"/>
    <lineage>
        <taxon>Eukaryota</taxon>
        <taxon>Viridiplantae</taxon>
        <taxon>Streptophyta</taxon>
        <taxon>Embryophyta</taxon>
        <taxon>Tracheophyta</taxon>
        <taxon>Spermatophyta</taxon>
        <taxon>Magnoliopsida</taxon>
        <taxon>eudicotyledons</taxon>
        <taxon>Gunneridae</taxon>
        <taxon>Pentapetalae</taxon>
        <taxon>asterids</taxon>
        <taxon>Ericales</taxon>
        <taxon>Ericaceae</taxon>
        <taxon>Ericoideae</taxon>
        <taxon>Rhodoreae</taxon>
        <taxon>Rhododendron</taxon>
    </lineage>
</organism>
<protein>
    <recommendedName>
        <fullName evidence="11">Clp R domain-containing protein</fullName>
    </recommendedName>
</protein>
<feature type="domain" description="SMAX1-like AAA+ ATPase lid" evidence="8">
    <location>
        <begin position="681"/>
        <end position="759"/>
    </location>
</feature>
<dbReference type="SUPFAM" id="SSF52540">
    <property type="entry name" value="P-loop containing nucleoside triphosphate hydrolases"/>
    <property type="match status" value="1"/>
</dbReference>
<comment type="caution">
    <text evidence="9">The sequence shown here is derived from an EMBL/GenBank/DDBJ whole genome shotgun (WGS) entry which is preliminary data.</text>
</comment>
<dbReference type="InterPro" id="IPR027417">
    <property type="entry name" value="P-loop_NTPase"/>
</dbReference>
<dbReference type="InterPro" id="IPR003959">
    <property type="entry name" value="ATPase_AAA_core"/>
</dbReference>
<dbReference type="Pfam" id="PF23569">
    <property type="entry name" value="NBD_SMAX1"/>
    <property type="match status" value="1"/>
</dbReference>
<keyword evidence="10" id="KW-1185">Reference proteome</keyword>
<dbReference type="AlphaFoldDB" id="A0A6A4MAJ7"/>
<evidence type="ECO:0008006" key="11">
    <source>
        <dbReference type="Google" id="ProtNLM"/>
    </source>
</evidence>
<dbReference type="PANTHER" id="PTHR43572">
    <property type="entry name" value="CHAPERONE PROTEIN CLPD, CHLOROPLASTIC"/>
    <property type="match status" value="1"/>
</dbReference>
<feature type="region of interest" description="Disordered" evidence="5">
    <location>
        <begin position="361"/>
        <end position="383"/>
    </location>
</feature>
<proteinExistence type="inferred from homology"/>
<evidence type="ECO:0000256" key="4">
    <source>
        <dbReference type="ARBA" id="ARBA00023163"/>
    </source>
</evidence>
<dbReference type="Pfam" id="PF26587">
    <property type="entry name" value="AAA_lid_SMAX1"/>
    <property type="match status" value="1"/>
</dbReference>
<gene>
    <name evidence="9" type="ORF">C3L33_03817</name>
</gene>
<dbReference type="CDD" id="cd19499">
    <property type="entry name" value="RecA-like_ClpB_Hsp104-like"/>
    <property type="match status" value="1"/>
</dbReference>
<dbReference type="InterPro" id="IPR058954">
    <property type="entry name" value="AAA_lid_SMAX1"/>
</dbReference>
<feature type="non-terminal residue" evidence="9">
    <location>
        <position position="1"/>
    </location>
</feature>
<dbReference type="GO" id="GO:0016887">
    <property type="term" value="F:ATP hydrolysis activity"/>
    <property type="evidence" value="ECO:0007669"/>
    <property type="project" value="InterPro"/>
</dbReference>
<dbReference type="InterPro" id="IPR036628">
    <property type="entry name" value="Clp_N_dom_sf"/>
</dbReference>
<feature type="domain" description="SMAX1-like nucleotide binding" evidence="7">
    <location>
        <begin position="56"/>
        <end position="233"/>
    </location>
</feature>